<comment type="similarity">
    <text evidence="1">Belongs to the ZC2HC1 family.</text>
</comment>
<feature type="region of interest" description="Disordered" evidence="7">
    <location>
        <begin position="182"/>
        <end position="283"/>
    </location>
</feature>
<dbReference type="PROSITE" id="PS52027">
    <property type="entry name" value="ZF_C2HC_C3H"/>
    <property type="match status" value="1"/>
</dbReference>
<dbReference type="AlphaFoldDB" id="A0A1B6KU29"/>
<sequence>ELSQAKSIYQYNYFKISVKMNDYESGDAPSLLLPCVSCNRTFRPEALAKHSKVCEKTLMKKRKQFDSSKQRIQGTDLAEFLPVLPTFTKKVDKSPVRKTQPPVRSATLSTSSKTSLTSPKTKWREKHTELGQTTATTRLLPGQAPTPPVRLTGQEPCPYCERTFGPKAYDRHLEWCREQRTRIQPKSPASQRAKERMEARTKYQAPLTNKVKQRSASRDKLQGGRDPSPQSHHTSHTPAPLRRKPASTNVLESMSTPNINHNFVKGSSLRSSSRSVTSVRKPQQLARMRFPRAVKKVVSQMSKKRSHEPHSYDPYKSAERQMLELLDQDKNAPKLAPISPIPKSPVILSSPTSAFTKFSPIHSPGPLFIIEDDNSTVPSKSPKFSEKSVSPLSVTSPYDNFVSSKDSNQNPISLSTLSLCSTISIESVDSNKNGYRVGVSSSAKVPEKKTPIPLRRTVSALESRRSRDPFKGRLKMEDMLYGTLNHDKERYLGSPIITGEMEKDDDKHSSSGSLYKTVSDAETLNAEQELLKSMSEFEKLLSSSSSSPSPSSPPLKLFPSLVSSFPLDDMDKLEADLHVSSHTGGPDSAYSSLNRKSPVGGEQERDSFMSEAVARFCHECGAKYPVTVAKFCCQCGVRRLII</sequence>
<feature type="compositionally biased region" description="Basic and acidic residues" evidence="7">
    <location>
        <begin position="192"/>
        <end position="201"/>
    </location>
</feature>
<accession>A0A1B6KU29</accession>
<feature type="region of interest" description="Disordered" evidence="7">
    <location>
        <begin position="578"/>
        <end position="604"/>
    </location>
</feature>
<keyword evidence="2" id="KW-0479">Metal-binding</keyword>
<evidence type="ECO:0000313" key="9">
    <source>
        <dbReference type="EMBL" id="JAT14950.1"/>
    </source>
</evidence>
<evidence type="ECO:0000256" key="5">
    <source>
        <dbReference type="ARBA" id="ARBA00022833"/>
    </source>
</evidence>
<keyword evidence="5" id="KW-0862">Zinc</keyword>
<protein>
    <recommendedName>
        <fullName evidence="8">C2HC/C3H-type domain-containing protein</fullName>
    </recommendedName>
</protein>
<dbReference type="PANTHER" id="PTHR13555:SF25">
    <property type="entry name" value="ZINC FINGER C2HC DOMAIN-CONTAINING PROTEIN 1A"/>
    <property type="match status" value="1"/>
</dbReference>
<feature type="compositionally biased region" description="Low complexity" evidence="7">
    <location>
        <begin position="267"/>
        <end position="280"/>
    </location>
</feature>
<evidence type="ECO:0000256" key="1">
    <source>
        <dbReference type="ARBA" id="ARBA00010843"/>
    </source>
</evidence>
<reference evidence="9" key="1">
    <citation type="submission" date="2015-11" db="EMBL/GenBank/DDBJ databases">
        <title>De novo transcriptome assembly of four potential Pierce s Disease insect vectors from Arizona vineyards.</title>
        <authorList>
            <person name="Tassone E.E."/>
        </authorList>
    </citation>
    <scope>NUCLEOTIDE SEQUENCE</scope>
</reference>
<dbReference type="InterPro" id="IPR026319">
    <property type="entry name" value="ZC2HC1A/B-like"/>
</dbReference>
<evidence type="ECO:0000259" key="8">
    <source>
        <dbReference type="PROSITE" id="PS52027"/>
    </source>
</evidence>
<dbReference type="PANTHER" id="PTHR13555">
    <property type="entry name" value="C2H2 ZINC FINGER CGI-62-RELATED"/>
    <property type="match status" value="1"/>
</dbReference>
<gene>
    <name evidence="9" type="ORF">g.31177</name>
</gene>
<dbReference type="Pfam" id="PF13913">
    <property type="entry name" value="zf-C2HC_2"/>
    <property type="match status" value="2"/>
</dbReference>
<feature type="non-terminal residue" evidence="9">
    <location>
        <position position="1"/>
    </location>
</feature>
<evidence type="ECO:0000256" key="2">
    <source>
        <dbReference type="ARBA" id="ARBA00022723"/>
    </source>
</evidence>
<keyword evidence="4 6" id="KW-0863">Zinc-finger</keyword>
<feature type="region of interest" description="Disordered" evidence="7">
    <location>
        <begin position="92"/>
        <end position="150"/>
    </location>
</feature>
<dbReference type="EMBL" id="GEBQ01025027">
    <property type="protein sequence ID" value="JAT14950.1"/>
    <property type="molecule type" value="Transcribed_RNA"/>
</dbReference>
<feature type="compositionally biased region" description="Low complexity" evidence="7">
    <location>
        <begin position="107"/>
        <end position="120"/>
    </location>
</feature>
<name>A0A1B6KU29_9HEMI</name>
<evidence type="ECO:0000256" key="7">
    <source>
        <dbReference type="SAM" id="MobiDB-lite"/>
    </source>
</evidence>
<feature type="domain" description="C2HC/C3H-type" evidence="8">
    <location>
        <begin position="153"/>
        <end position="182"/>
    </location>
</feature>
<dbReference type="InterPro" id="IPR049899">
    <property type="entry name" value="Znf_C2HC_C3H"/>
</dbReference>
<organism evidence="9">
    <name type="scientific">Graphocephala atropunctata</name>
    <dbReference type="NCBI Taxonomy" id="36148"/>
    <lineage>
        <taxon>Eukaryota</taxon>
        <taxon>Metazoa</taxon>
        <taxon>Ecdysozoa</taxon>
        <taxon>Arthropoda</taxon>
        <taxon>Hexapoda</taxon>
        <taxon>Insecta</taxon>
        <taxon>Pterygota</taxon>
        <taxon>Neoptera</taxon>
        <taxon>Paraneoptera</taxon>
        <taxon>Hemiptera</taxon>
        <taxon>Auchenorrhyncha</taxon>
        <taxon>Membracoidea</taxon>
        <taxon>Cicadellidae</taxon>
        <taxon>Cicadellinae</taxon>
        <taxon>Cicadellini</taxon>
        <taxon>Graphocephala</taxon>
    </lineage>
</organism>
<dbReference type="GO" id="GO:0008270">
    <property type="term" value="F:zinc ion binding"/>
    <property type="evidence" value="ECO:0007669"/>
    <property type="project" value="UniProtKB-KW"/>
</dbReference>
<keyword evidence="3" id="KW-0677">Repeat</keyword>
<dbReference type="Gene3D" id="3.30.160.60">
    <property type="entry name" value="Classic Zinc Finger"/>
    <property type="match status" value="2"/>
</dbReference>
<proteinExistence type="inferred from homology"/>
<evidence type="ECO:0000256" key="3">
    <source>
        <dbReference type="ARBA" id="ARBA00022737"/>
    </source>
</evidence>
<feature type="compositionally biased region" description="Polar residues" evidence="7">
    <location>
        <begin position="246"/>
        <end position="261"/>
    </location>
</feature>
<evidence type="ECO:0000256" key="4">
    <source>
        <dbReference type="ARBA" id="ARBA00022771"/>
    </source>
</evidence>
<evidence type="ECO:0000256" key="6">
    <source>
        <dbReference type="PROSITE-ProRule" id="PRU01371"/>
    </source>
</evidence>